<dbReference type="Proteomes" id="UP000467840">
    <property type="component" value="Chromosome 9"/>
</dbReference>
<organism evidence="2 3">
    <name type="scientific">Hevea brasiliensis</name>
    <name type="common">Para rubber tree</name>
    <name type="synonym">Siphonia brasiliensis</name>
    <dbReference type="NCBI Taxonomy" id="3981"/>
    <lineage>
        <taxon>Eukaryota</taxon>
        <taxon>Viridiplantae</taxon>
        <taxon>Streptophyta</taxon>
        <taxon>Embryophyta</taxon>
        <taxon>Tracheophyta</taxon>
        <taxon>Spermatophyta</taxon>
        <taxon>Magnoliopsida</taxon>
        <taxon>eudicotyledons</taxon>
        <taxon>Gunneridae</taxon>
        <taxon>Pentapetalae</taxon>
        <taxon>rosids</taxon>
        <taxon>fabids</taxon>
        <taxon>Malpighiales</taxon>
        <taxon>Euphorbiaceae</taxon>
        <taxon>Crotonoideae</taxon>
        <taxon>Micrandreae</taxon>
        <taxon>Hevea</taxon>
    </lineage>
</organism>
<dbReference type="AlphaFoldDB" id="A0A6A6M1B5"/>
<proteinExistence type="predicted"/>
<comment type="caution">
    <text evidence="2">The sequence shown here is derived from an EMBL/GenBank/DDBJ whole genome shotgun (WGS) entry which is preliminary data.</text>
</comment>
<feature type="region of interest" description="Disordered" evidence="1">
    <location>
        <begin position="18"/>
        <end position="44"/>
    </location>
</feature>
<accession>A0A6A6M1B5</accession>
<gene>
    <name evidence="2" type="ORF">GH714_028643</name>
</gene>
<keyword evidence="3" id="KW-1185">Reference proteome</keyword>
<evidence type="ECO:0000313" key="2">
    <source>
        <dbReference type="EMBL" id="KAF2307442.1"/>
    </source>
</evidence>
<evidence type="ECO:0000313" key="3">
    <source>
        <dbReference type="Proteomes" id="UP000467840"/>
    </source>
</evidence>
<name>A0A6A6M1B5_HEVBR</name>
<sequence length="221" mass="25777">MFGLDLAQHNLSRRIKSRQAELNSSSNESDFVRQQTPSSDESGFIGQSKIEGLARSEFNFAWYTLYEMPNLVIPDRPRAILGDRHIFFYPSESDPPKVMIDIDKISKALWKAGYKNMSSIIEKQLTSIVPFNEHELDRIILYKNNSITILLLLMKLGHGESMDLRYQVAISKVQKEDFIHPMAMMYAHCTIMEEASDDQIRTRAWLSLRQWRTNHKMEYLQ</sequence>
<protein>
    <submittedName>
        <fullName evidence="2">Uncharacterized protein</fullName>
    </submittedName>
</protein>
<evidence type="ECO:0000256" key="1">
    <source>
        <dbReference type="SAM" id="MobiDB-lite"/>
    </source>
</evidence>
<dbReference type="EMBL" id="JAAGAX010000008">
    <property type="protein sequence ID" value="KAF2307442.1"/>
    <property type="molecule type" value="Genomic_DNA"/>
</dbReference>
<feature type="compositionally biased region" description="Polar residues" evidence="1">
    <location>
        <begin position="20"/>
        <end position="41"/>
    </location>
</feature>
<reference evidence="2 3" key="1">
    <citation type="journal article" date="2020" name="Mol. Plant">
        <title>The Chromosome-Based Rubber Tree Genome Provides New Insights into Spurge Genome Evolution and Rubber Biosynthesis.</title>
        <authorList>
            <person name="Liu J."/>
            <person name="Shi C."/>
            <person name="Shi C.C."/>
            <person name="Li W."/>
            <person name="Zhang Q.J."/>
            <person name="Zhang Y."/>
            <person name="Li K."/>
            <person name="Lu H.F."/>
            <person name="Shi C."/>
            <person name="Zhu S.T."/>
            <person name="Xiao Z.Y."/>
            <person name="Nan H."/>
            <person name="Yue Y."/>
            <person name="Zhu X.G."/>
            <person name="Wu Y."/>
            <person name="Hong X.N."/>
            <person name="Fan G.Y."/>
            <person name="Tong Y."/>
            <person name="Zhang D."/>
            <person name="Mao C.L."/>
            <person name="Liu Y.L."/>
            <person name="Hao S.J."/>
            <person name="Liu W.Q."/>
            <person name="Lv M.Q."/>
            <person name="Zhang H.B."/>
            <person name="Liu Y."/>
            <person name="Hu-Tang G.R."/>
            <person name="Wang J.P."/>
            <person name="Wang J.H."/>
            <person name="Sun Y.H."/>
            <person name="Ni S.B."/>
            <person name="Chen W.B."/>
            <person name="Zhang X.C."/>
            <person name="Jiao Y.N."/>
            <person name="Eichler E.E."/>
            <person name="Li G.H."/>
            <person name="Liu X."/>
            <person name="Gao L.Z."/>
        </authorList>
    </citation>
    <scope>NUCLEOTIDE SEQUENCE [LARGE SCALE GENOMIC DNA]</scope>
    <source>
        <strain evidence="3">cv. GT1</strain>
        <tissue evidence="2">Leaf</tissue>
    </source>
</reference>